<dbReference type="Pfam" id="PF02770">
    <property type="entry name" value="Acyl-CoA_dh_M"/>
    <property type="match status" value="1"/>
</dbReference>
<keyword evidence="3 5" id="KW-0285">Flavoprotein</keyword>
<dbReference type="PANTHER" id="PTHR43831:SF1">
    <property type="entry name" value="ISOBUTYRYL-COA DEHYDROGENASE, MITOCHONDRIAL"/>
    <property type="match status" value="1"/>
</dbReference>
<proteinExistence type="inferred from homology"/>
<evidence type="ECO:0000256" key="5">
    <source>
        <dbReference type="RuleBase" id="RU362125"/>
    </source>
</evidence>
<dbReference type="GO" id="GO:0016491">
    <property type="term" value="F:oxidoreductase activity"/>
    <property type="evidence" value="ECO:0007669"/>
    <property type="project" value="UniProtKB-KW"/>
</dbReference>
<dbReference type="EC" id="1.-.-.-" evidence="9"/>
<accession>A0ABV5LIG6</accession>
<protein>
    <submittedName>
        <fullName evidence="9">Acyl-CoA dehydrogenase family protein</fullName>
        <ecNumber evidence="9">1.-.-.-</ecNumber>
    </submittedName>
</protein>
<dbReference type="InterPro" id="IPR052547">
    <property type="entry name" value="Mito_Isobutyryl-CoADH"/>
</dbReference>
<evidence type="ECO:0000256" key="2">
    <source>
        <dbReference type="ARBA" id="ARBA00009347"/>
    </source>
</evidence>
<dbReference type="Pfam" id="PF00441">
    <property type="entry name" value="Acyl-CoA_dh_1"/>
    <property type="match status" value="1"/>
</dbReference>
<dbReference type="CDD" id="cd00567">
    <property type="entry name" value="ACAD"/>
    <property type="match status" value="1"/>
</dbReference>
<evidence type="ECO:0000256" key="1">
    <source>
        <dbReference type="ARBA" id="ARBA00001974"/>
    </source>
</evidence>
<dbReference type="Proteomes" id="UP001589753">
    <property type="component" value="Unassembled WGS sequence"/>
</dbReference>
<gene>
    <name evidence="9" type="ORF">ACFFUA_31865</name>
</gene>
<comment type="caution">
    <text evidence="9">The sequence shown here is derived from an EMBL/GenBank/DDBJ whole genome shotgun (WGS) entry which is preliminary data.</text>
</comment>
<feature type="domain" description="Acyl-CoA dehydrogenase/oxidase C-terminal" evidence="6">
    <location>
        <begin position="243"/>
        <end position="375"/>
    </location>
</feature>
<comment type="cofactor">
    <cofactor evidence="1 5">
        <name>FAD</name>
        <dbReference type="ChEBI" id="CHEBI:57692"/>
    </cofactor>
</comment>
<dbReference type="Gene3D" id="2.40.110.10">
    <property type="entry name" value="Butyryl-CoA Dehydrogenase, subunit A, domain 2"/>
    <property type="match status" value="1"/>
</dbReference>
<dbReference type="InterPro" id="IPR006091">
    <property type="entry name" value="Acyl-CoA_Oxase/DH_mid-dom"/>
</dbReference>
<dbReference type="PIRSF" id="PIRSF016578">
    <property type="entry name" value="HsaA"/>
    <property type="match status" value="1"/>
</dbReference>
<evidence type="ECO:0000259" key="6">
    <source>
        <dbReference type="Pfam" id="PF00441"/>
    </source>
</evidence>
<evidence type="ECO:0000256" key="3">
    <source>
        <dbReference type="ARBA" id="ARBA00022630"/>
    </source>
</evidence>
<keyword evidence="10" id="KW-1185">Reference proteome</keyword>
<dbReference type="InterPro" id="IPR013786">
    <property type="entry name" value="AcylCoA_DH/ox_N"/>
</dbReference>
<keyword evidence="5 9" id="KW-0560">Oxidoreductase</keyword>
<feature type="domain" description="Acyl-CoA dehydrogenase/oxidase N-terminal" evidence="8">
    <location>
        <begin position="19"/>
        <end position="108"/>
    </location>
</feature>
<dbReference type="RefSeq" id="WP_380956976.1">
    <property type="nucleotide sequence ID" value="NZ_JBHMDI010000146.1"/>
</dbReference>
<evidence type="ECO:0000256" key="4">
    <source>
        <dbReference type="ARBA" id="ARBA00022827"/>
    </source>
</evidence>
<sequence length="387" mass="40304">MPQIAEAPPVGLVPEHWDAVVRDVVQPLAAEVDRTGSFPRIGVRALAEAGVLGLLGSPAHGGAGGDLRQAAAVVGRLAGVCGSTAMVVLMHYAAVTVIDAHGDDEIRRAIGAGRHLSTLAFSEHGSRSHFWAPVGTAVPDGADTARLDARKSWVTSAGEADSYVWSSRPLDADAGGMSLWLLPAGSPGLDVRGDYDGFGLRGNASSPVTADGVRVPRRAALGPDGEGLAIALGLVLPCFLTLSAAFSLGVADTLLELTAHHLRETRLEHLGESLAHQPVARREYAALRLRADAARALLDDALAAVETGRSDATLRVLQVKALAAETAAESADGAMRLCGGSAFRRELGVERRFRDALAARVMAPTTEALYDFCGRAGLGLPLFEEAK</sequence>
<dbReference type="InterPro" id="IPR036250">
    <property type="entry name" value="AcylCo_DH-like_C"/>
</dbReference>
<dbReference type="SUPFAM" id="SSF56645">
    <property type="entry name" value="Acyl-CoA dehydrogenase NM domain-like"/>
    <property type="match status" value="1"/>
</dbReference>
<evidence type="ECO:0000313" key="10">
    <source>
        <dbReference type="Proteomes" id="UP001589753"/>
    </source>
</evidence>
<dbReference type="InterPro" id="IPR009075">
    <property type="entry name" value="AcylCo_DH/oxidase_C"/>
</dbReference>
<evidence type="ECO:0000313" key="9">
    <source>
        <dbReference type="EMBL" id="MFB9351959.1"/>
    </source>
</evidence>
<dbReference type="InterPro" id="IPR009100">
    <property type="entry name" value="AcylCoA_DH/oxidase_NM_dom_sf"/>
</dbReference>
<dbReference type="Gene3D" id="1.20.140.10">
    <property type="entry name" value="Butyryl-CoA Dehydrogenase, subunit A, domain 3"/>
    <property type="match status" value="1"/>
</dbReference>
<dbReference type="Gene3D" id="1.10.540.10">
    <property type="entry name" value="Acyl-CoA dehydrogenase/oxidase, N-terminal domain"/>
    <property type="match status" value="1"/>
</dbReference>
<dbReference type="Pfam" id="PF02771">
    <property type="entry name" value="Acyl-CoA_dh_N"/>
    <property type="match status" value="1"/>
</dbReference>
<name>A0ABV5LIG6_9ACTN</name>
<dbReference type="SUPFAM" id="SSF47203">
    <property type="entry name" value="Acyl-CoA dehydrogenase C-terminal domain-like"/>
    <property type="match status" value="1"/>
</dbReference>
<dbReference type="InterPro" id="IPR037069">
    <property type="entry name" value="AcylCoA_DH/ox_N_sf"/>
</dbReference>
<feature type="domain" description="Acyl-CoA oxidase/dehydrogenase middle" evidence="7">
    <location>
        <begin position="119"/>
        <end position="212"/>
    </location>
</feature>
<dbReference type="InterPro" id="IPR046373">
    <property type="entry name" value="Acyl-CoA_Oxase/DH_mid-dom_sf"/>
</dbReference>
<reference evidence="9 10" key="1">
    <citation type="submission" date="2024-09" db="EMBL/GenBank/DDBJ databases">
        <authorList>
            <person name="Sun Q."/>
            <person name="Mori K."/>
        </authorList>
    </citation>
    <scope>NUCLEOTIDE SEQUENCE [LARGE SCALE GENOMIC DNA]</scope>
    <source>
        <strain evidence="9 10">JCM 9767</strain>
    </source>
</reference>
<dbReference type="PANTHER" id="PTHR43831">
    <property type="entry name" value="ISOBUTYRYL-COA DEHYDROGENASE"/>
    <property type="match status" value="1"/>
</dbReference>
<evidence type="ECO:0000259" key="8">
    <source>
        <dbReference type="Pfam" id="PF02771"/>
    </source>
</evidence>
<comment type="similarity">
    <text evidence="2 5">Belongs to the acyl-CoA dehydrogenase family.</text>
</comment>
<evidence type="ECO:0000259" key="7">
    <source>
        <dbReference type="Pfam" id="PF02770"/>
    </source>
</evidence>
<organism evidence="9 10">
    <name type="scientific">Streptomyces heliomycini</name>
    <dbReference type="NCBI Taxonomy" id="284032"/>
    <lineage>
        <taxon>Bacteria</taxon>
        <taxon>Bacillati</taxon>
        <taxon>Actinomycetota</taxon>
        <taxon>Actinomycetes</taxon>
        <taxon>Kitasatosporales</taxon>
        <taxon>Streptomycetaceae</taxon>
        <taxon>Streptomyces</taxon>
    </lineage>
</organism>
<keyword evidence="4 5" id="KW-0274">FAD</keyword>
<dbReference type="EMBL" id="JBHMDI010000146">
    <property type="protein sequence ID" value="MFB9351959.1"/>
    <property type="molecule type" value="Genomic_DNA"/>
</dbReference>